<gene>
    <name evidence="2" type="primary">g12637</name>
    <name evidence="2" type="ORF">VP750_LOCUS11237</name>
</gene>
<name>A0ABP1GEZ2_9CHLO</name>
<feature type="region of interest" description="Disordered" evidence="1">
    <location>
        <begin position="1"/>
        <end position="33"/>
    </location>
</feature>
<dbReference type="EMBL" id="CAXHTA020000020">
    <property type="protein sequence ID" value="CAL5229331.1"/>
    <property type="molecule type" value="Genomic_DNA"/>
</dbReference>
<keyword evidence="3" id="KW-1185">Reference proteome</keyword>
<feature type="compositionally biased region" description="Basic and acidic residues" evidence="1">
    <location>
        <begin position="1"/>
        <end position="10"/>
    </location>
</feature>
<feature type="compositionally biased region" description="Basic and acidic residues" evidence="1">
    <location>
        <begin position="19"/>
        <end position="33"/>
    </location>
</feature>
<sequence length="121" mass="13719">MQRQRAEVPKELLASFRGMSERPPARKRSEPLASKEDALIECSELHRSLIECYRTASIFGWPCKDENKAFWDCYTRVRGVDSNIVGDTLSRWAEKLRPATPPLPEQTSAGRAPSGSARQER</sequence>
<evidence type="ECO:0000313" key="2">
    <source>
        <dbReference type="EMBL" id="CAL5229331.1"/>
    </source>
</evidence>
<feature type="region of interest" description="Disordered" evidence="1">
    <location>
        <begin position="95"/>
        <end position="121"/>
    </location>
</feature>
<proteinExistence type="predicted"/>
<comment type="caution">
    <text evidence="2">The sequence shown here is derived from an EMBL/GenBank/DDBJ whole genome shotgun (WGS) entry which is preliminary data.</text>
</comment>
<accession>A0ABP1GEZ2</accession>
<dbReference type="Proteomes" id="UP001497392">
    <property type="component" value="Unassembled WGS sequence"/>
</dbReference>
<organism evidence="2 3">
    <name type="scientific">Coccomyxa viridis</name>
    <dbReference type="NCBI Taxonomy" id="1274662"/>
    <lineage>
        <taxon>Eukaryota</taxon>
        <taxon>Viridiplantae</taxon>
        <taxon>Chlorophyta</taxon>
        <taxon>core chlorophytes</taxon>
        <taxon>Trebouxiophyceae</taxon>
        <taxon>Trebouxiophyceae incertae sedis</taxon>
        <taxon>Coccomyxaceae</taxon>
        <taxon>Coccomyxa</taxon>
    </lineage>
</organism>
<protein>
    <submittedName>
        <fullName evidence="2">G12637 protein</fullName>
    </submittedName>
</protein>
<evidence type="ECO:0000313" key="3">
    <source>
        <dbReference type="Proteomes" id="UP001497392"/>
    </source>
</evidence>
<evidence type="ECO:0000256" key="1">
    <source>
        <dbReference type="SAM" id="MobiDB-lite"/>
    </source>
</evidence>
<reference evidence="2 3" key="1">
    <citation type="submission" date="2024-06" db="EMBL/GenBank/DDBJ databases">
        <authorList>
            <person name="Kraege A."/>
            <person name="Thomma B."/>
        </authorList>
    </citation>
    <scope>NUCLEOTIDE SEQUENCE [LARGE SCALE GENOMIC DNA]</scope>
</reference>